<sequence>EVDPSCIASVSRPFIADGEGDGEAAASPSTTRD</sequence>
<organism evidence="2">
    <name type="scientific">Triticum aestivum</name>
    <name type="common">Wheat</name>
    <dbReference type="NCBI Taxonomy" id="4565"/>
    <lineage>
        <taxon>Eukaryota</taxon>
        <taxon>Viridiplantae</taxon>
        <taxon>Streptophyta</taxon>
        <taxon>Embryophyta</taxon>
        <taxon>Tracheophyta</taxon>
        <taxon>Spermatophyta</taxon>
        <taxon>Magnoliopsida</taxon>
        <taxon>Liliopsida</taxon>
        <taxon>Poales</taxon>
        <taxon>Poaceae</taxon>
        <taxon>BOP clade</taxon>
        <taxon>Pooideae</taxon>
        <taxon>Triticodae</taxon>
        <taxon>Triticeae</taxon>
        <taxon>Triticinae</taxon>
        <taxon>Triticum</taxon>
    </lineage>
</organism>
<protein>
    <submittedName>
        <fullName evidence="2">Uncharacterized protein</fullName>
    </submittedName>
</protein>
<reference evidence="2" key="2">
    <citation type="submission" date="2020-03" db="EMBL/GenBank/DDBJ databases">
        <title>The second near-complete assembly of the hexaploid bread wheat (Triticum aestivum) genome.</title>
        <authorList>
            <person name="Zimin A.V."/>
            <person name="Puiu D."/>
            <person name="Shumante A."/>
            <person name="Alonge M."/>
            <person name="Salzberg S.L."/>
        </authorList>
    </citation>
    <scope>NUCLEOTIDE SEQUENCE</scope>
    <source>
        <tissue evidence="2">Leaf</tissue>
    </source>
</reference>
<proteinExistence type="predicted"/>
<comment type="caution">
    <text evidence="2">The sequence shown here is derived from an EMBL/GenBank/DDBJ whole genome shotgun (WGS) entry which is preliminary data.</text>
</comment>
<evidence type="ECO:0000256" key="1">
    <source>
        <dbReference type="SAM" id="MobiDB-lite"/>
    </source>
</evidence>
<feature type="non-terminal residue" evidence="2">
    <location>
        <position position="1"/>
    </location>
</feature>
<reference evidence="2" key="1">
    <citation type="journal article" date="2017" name="Gigascience">
        <title>The first near-complete assembly of the hexaploid bread wheat genome, Triticum aestivum.</title>
        <authorList>
            <person name="Zimin A.V."/>
            <person name="Puiu D."/>
            <person name="Hall R."/>
            <person name="Kingan S."/>
            <person name="Clavijo B.J."/>
            <person name="Salzberg S.L."/>
        </authorList>
    </citation>
    <scope>NUCLEOTIDE SEQUENCE</scope>
    <source>
        <tissue evidence="2">Leaf</tissue>
    </source>
</reference>
<evidence type="ECO:0000313" key="2">
    <source>
        <dbReference type="EMBL" id="KAF7012452.1"/>
    </source>
</evidence>
<dbReference type="AlphaFoldDB" id="A0A9R1EMI1"/>
<feature type="region of interest" description="Disordered" evidence="1">
    <location>
        <begin position="1"/>
        <end position="33"/>
    </location>
</feature>
<feature type="non-terminal residue" evidence="2">
    <location>
        <position position="33"/>
    </location>
</feature>
<accession>A0A9R1EMI1</accession>
<dbReference type="EMBL" id="CM022215">
    <property type="protein sequence ID" value="KAF7012452.1"/>
    <property type="molecule type" value="Genomic_DNA"/>
</dbReference>
<name>A0A9R1EMI1_WHEAT</name>
<gene>
    <name evidence="2" type="ORF">CFC21_026640</name>
</gene>
<dbReference type="Proteomes" id="UP000815260">
    <property type="component" value="Chromosome 2B"/>
</dbReference>